<protein>
    <submittedName>
        <fullName evidence="1">Uncharacterized protein</fullName>
    </submittedName>
</protein>
<reference evidence="1" key="1">
    <citation type="submission" date="2023-04" db="EMBL/GenBank/DDBJ databases">
        <authorList>
            <consortium name="ELIXIR-Norway"/>
        </authorList>
    </citation>
    <scope>NUCLEOTIDE SEQUENCE [LARGE SCALE GENOMIC DNA]</scope>
</reference>
<keyword evidence="2" id="KW-1185">Reference proteome</keyword>
<dbReference type="EMBL" id="OX459961">
    <property type="protein sequence ID" value="CAI9166501.1"/>
    <property type="molecule type" value="Genomic_DNA"/>
</dbReference>
<accession>A0ABN8Z2W9</accession>
<organism evidence="1 2">
    <name type="scientific">Rangifer tarandus platyrhynchus</name>
    <name type="common">Svalbard reindeer</name>
    <dbReference type="NCBI Taxonomy" id="3082113"/>
    <lineage>
        <taxon>Eukaryota</taxon>
        <taxon>Metazoa</taxon>
        <taxon>Chordata</taxon>
        <taxon>Craniata</taxon>
        <taxon>Vertebrata</taxon>
        <taxon>Euteleostomi</taxon>
        <taxon>Mammalia</taxon>
        <taxon>Eutheria</taxon>
        <taxon>Laurasiatheria</taxon>
        <taxon>Artiodactyla</taxon>
        <taxon>Ruminantia</taxon>
        <taxon>Pecora</taxon>
        <taxon>Cervidae</taxon>
        <taxon>Odocoileinae</taxon>
        <taxon>Rangifer</taxon>
    </lineage>
</organism>
<evidence type="ECO:0000313" key="2">
    <source>
        <dbReference type="Proteomes" id="UP001176941"/>
    </source>
</evidence>
<dbReference type="Proteomes" id="UP001176941">
    <property type="component" value="Chromosome 25"/>
</dbReference>
<name>A0ABN8Z2W9_RANTA</name>
<evidence type="ECO:0000313" key="1">
    <source>
        <dbReference type="EMBL" id="CAI9166501.1"/>
    </source>
</evidence>
<proteinExistence type="predicted"/>
<gene>
    <name evidence="1" type="ORF">MRATA1EN1_LOCUS15463</name>
</gene>
<sequence length="123" mass="13486">MKSPAQSPLWWVVMEPSKQFSLGLSFVGFLRLTVKLSNVGSFFHFFSSVLVILEMIANNFGPKASHGYHVQIQATRRQEGMGKLPGLSPERLPCGSSLLPEQGKHGWPVCSRATPLGIVFSSV</sequence>